<reference evidence="1 2" key="2">
    <citation type="journal article" date="2017" name="Antonie Van Leeuwenhoek">
        <title>Rhizobium rhizosphaerae sp. nov., a novel species isolated from rice rhizosphere.</title>
        <authorList>
            <person name="Zhao J.J."/>
            <person name="Zhang J."/>
            <person name="Zhang R.J."/>
            <person name="Zhang C.W."/>
            <person name="Yin H.Q."/>
            <person name="Zhang X.X."/>
        </authorList>
    </citation>
    <scope>NUCLEOTIDE SEQUENCE [LARGE SCALE GENOMIC DNA]</scope>
    <source>
        <strain evidence="1 2">ACAM 611</strain>
    </source>
</reference>
<evidence type="ECO:0008006" key="3">
    <source>
        <dbReference type="Google" id="ProtNLM"/>
    </source>
</evidence>
<proteinExistence type="predicted"/>
<accession>H5T9V7</accession>
<gene>
    <name evidence="1" type="ORF">GPUN_0953</name>
</gene>
<reference evidence="1 2" key="1">
    <citation type="journal article" date="2012" name="J. Bacteriol.">
        <title>Genome sequence of proteorhodopsin-containing sea ice bacterium Glaciecola punicea ACAM 611T.</title>
        <authorList>
            <person name="Qin Q.-L."/>
            <person name="Xie B.-B."/>
            <person name="Shu Y.-L."/>
            <person name="Rong J.-C."/>
            <person name="Zhao D.-L."/>
            <person name="Zhang X.-Y."/>
            <person name="Chen X.-L."/>
            <person name="Zhou B.-C."/>
            <person name="Zhanga Y.-Z."/>
        </authorList>
    </citation>
    <scope>NUCLEOTIDE SEQUENCE [LARGE SCALE GENOMIC DNA]</scope>
    <source>
        <strain evidence="1 2">ACAM 611</strain>
    </source>
</reference>
<protein>
    <recommendedName>
        <fullName evidence="3">LRAT domain-containing protein</fullName>
    </recommendedName>
</protein>
<dbReference type="Proteomes" id="UP000053586">
    <property type="component" value="Unassembled WGS sequence"/>
</dbReference>
<dbReference type="Gene3D" id="3.90.1720.30">
    <property type="entry name" value="PPPDE domains"/>
    <property type="match status" value="1"/>
</dbReference>
<evidence type="ECO:0000313" key="1">
    <source>
        <dbReference type="EMBL" id="GAB55084.1"/>
    </source>
</evidence>
<sequence>MPVPLIWLGAAVLGAYTANTANTAYLKRKKIVDAMPGESHQYTTPVNGSIVTCGVYDVLDHTGIWVDGNIYELSGRGLVRCVSPERFLGERTGNHIYIVCDPSNNALFNMQAAKTAQSLLFSTLDYHLLSQNCHKFVAEVLSEGQHVDITSFSDLNSFLNIFFNSVIRWNLTQINFR</sequence>
<dbReference type="EMBL" id="BAET01000007">
    <property type="protein sequence ID" value="GAB55084.1"/>
    <property type="molecule type" value="Genomic_DNA"/>
</dbReference>
<dbReference type="InterPro" id="IPR042266">
    <property type="entry name" value="PPPDE_sf"/>
</dbReference>
<dbReference type="OrthoDB" id="9812095at2"/>
<name>H5T9V7_9ALTE</name>
<comment type="caution">
    <text evidence="1">The sequence shown here is derived from an EMBL/GenBank/DDBJ whole genome shotgun (WGS) entry which is preliminary data.</text>
</comment>
<evidence type="ECO:0000313" key="2">
    <source>
        <dbReference type="Proteomes" id="UP000053586"/>
    </source>
</evidence>
<keyword evidence="2" id="KW-1185">Reference proteome</keyword>
<dbReference type="STRING" id="56804.BAE46_01340"/>
<dbReference type="RefSeq" id="WP_006003832.1">
    <property type="nucleotide sequence ID" value="NZ_BAET01000007.1"/>
</dbReference>
<organism evidence="1 2">
    <name type="scientific">Glaciecola punicea ACAM 611</name>
    <dbReference type="NCBI Taxonomy" id="1121923"/>
    <lineage>
        <taxon>Bacteria</taxon>
        <taxon>Pseudomonadati</taxon>
        <taxon>Pseudomonadota</taxon>
        <taxon>Gammaproteobacteria</taxon>
        <taxon>Alteromonadales</taxon>
        <taxon>Alteromonadaceae</taxon>
        <taxon>Glaciecola</taxon>
    </lineage>
</organism>
<dbReference type="AlphaFoldDB" id="H5T9V7"/>